<comment type="caution">
    <text evidence="1">The sequence shown here is derived from an EMBL/GenBank/DDBJ whole genome shotgun (WGS) entry which is preliminary data.</text>
</comment>
<dbReference type="EMBL" id="FQZR01000007">
    <property type="protein sequence ID" value="SHJ55745.1"/>
    <property type="molecule type" value="Genomic_DNA"/>
</dbReference>
<accession>A0A8G2FBW0</accession>
<dbReference type="AlphaFoldDB" id="A0A8G2FBW0"/>
<dbReference type="RefSeq" id="WP_019999580.1">
    <property type="nucleotide sequence ID" value="NZ_CP192219.1"/>
</dbReference>
<evidence type="ECO:0000313" key="2">
    <source>
        <dbReference type="Proteomes" id="UP000184001"/>
    </source>
</evidence>
<organism evidence="1 2">
    <name type="scientific">Halodesulfovibrio aestuarii</name>
    <dbReference type="NCBI Taxonomy" id="126333"/>
    <lineage>
        <taxon>Bacteria</taxon>
        <taxon>Pseudomonadati</taxon>
        <taxon>Thermodesulfobacteriota</taxon>
        <taxon>Desulfovibrionia</taxon>
        <taxon>Desulfovibrionales</taxon>
        <taxon>Desulfovibrionaceae</taxon>
        <taxon>Halodesulfovibrio</taxon>
    </lineage>
</organism>
<proteinExistence type="predicted"/>
<reference evidence="1 2" key="1">
    <citation type="submission" date="2016-11" db="EMBL/GenBank/DDBJ databases">
        <authorList>
            <person name="Varghese N."/>
            <person name="Submissions S."/>
        </authorList>
    </citation>
    <scope>NUCLEOTIDE SEQUENCE [LARGE SCALE GENOMIC DNA]</scope>
    <source>
        <strain evidence="1 2">DSM 17919</strain>
    </source>
</reference>
<sequence>MKPNWLYSTIIEDSDIRTMAGFPLLPLGNAMDSMTLWFNLVSTFMLQDQFDDYSKYKVECFSEAEKYAHRKHQFPLDCEQAFQIGVSMNSQ</sequence>
<protein>
    <submittedName>
        <fullName evidence="1">Uncharacterized protein</fullName>
    </submittedName>
</protein>
<evidence type="ECO:0000313" key="1">
    <source>
        <dbReference type="EMBL" id="SHJ55745.1"/>
    </source>
</evidence>
<name>A0A8G2FBW0_9BACT</name>
<dbReference type="Proteomes" id="UP000184001">
    <property type="component" value="Unassembled WGS sequence"/>
</dbReference>
<gene>
    <name evidence="1" type="ORF">SAMN05660830_02713</name>
</gene>